<gene>
    <name evidence="3" type="ORF">FTW19_13395</name>
</gene>
<dbReference type="PANTHER" id="PTHR33371">
    <property type="entry name" value="INTERMEMBRANE PHOSPHOLIPID TRANSPORT SYSTEM BINDING PROTEIN MLAD-RELATED"/>
    <property type="match status" value="1"/>
</dbReference>
<proteinExistence type="predicted"/>
<keyword evidence="4" id="KW-1185">Reference proteome</keyword>
<dbReference type="AlphaFoldDB" id="A0A5B9E9K7"/>
<evidence type="ECO:0000256" key="1">
    <source>
        <dbReference type="SAM" id="Phobius"/>
    </source>
</evidence>
<dbReference type="KEGG" id="talb:FTW19_13395"/>
<reference evidence="3 4" key="1">
    <citation type="submission" date="2019-08" db="EMBL/GenBank/DDBJ databases">
        <title>Complete genome sequence of Terriglobus albidus strain ORNL.</title>
        <authorList>
            <person name="Podar M."/>
        </authorList>
    </citation>
    <scope>NUCLEOTIDE SEQUENCE [LARGE SCALE GENOMIC DNA]</scope>
    <source>
        <strain evidence="3 4">ORNL</strain>
    </source>
</reference>
<dbReference type="Proteomes" id="UP000321820">
    <property type="component" value="Chromosome"/>
</dbReference>
<name>A0A5B9E9K7_9BACT</name>
<sequence>MSKRYFVVGLFIIAGLTLFAIGIFLVGNRHEAFSRHLMIYSEFVDLDGLAKGSKVRVAGMDAGQVTRIDVPGSPDSRFLVQMRINEQLRGLVRSDSIVTVDTEGVVGETFLSIHPGSANAPIAQADSVLASKPAVAMSDLLTRGLVVMNDADTALKQVSGKLGVTLDGVNGAVGNANNLLVGLKQGQGTVGMLLKDEKVAGQIRLAISDVQSATSNLNQASIHVNNLMGDVQQRQLPQKLDDTLTQVRSATAEASTTVQQVHKTLDQALGPDTNGITAGQNISQTLTNINVATSNMAEDTEALKRNFFFKGFFKRRGYYSLASLSPKEYRQSKLFANVNNHRSWLSADHLFRQGPQSPEELTAEGRRLIDSAIAGYGDAVFQSPIVIEGYSDTPDQADQLDSSYRRAQLVRVYLEARFPFATKNLGMISLGGTPPPGLDHDRWSGVCLLVMQKRQ</sequence>
<dbReference type="InterPro" id="IPR052336">
    <property type="entry name" value="MlaD_Phospholipid_Transporter"/>
</dbReference>
<keyword evidence="1" id="KW-1133">Transmembrane helix</keyword>
<dbReference type="Pfam" id="PF02470">
    <property type="entry name" value="MlaD"/>
    <property type="match status" value="1"/>
</dbReference>
<dbReference type="RefSeq" id="WP_147648101.1">
    <property type="nucleotide sequence ID" value="NZ_CP042806.1"/>
</dbReference>
<keyword evidence="1" id="KW-0812">Transmembrane</keyword>
<evidence type="ECO:0000259" key="2">
    <source>
        <dbReference type="Pfam" id="PF02470"/>
    </source>
</evidence>
<keyword evidence="1" id="KW-0472">Membrane</keyword>
<dbReference type="EMBL" id="CP042806">
    <property type="protein sequence ID" value="QEE28903.1"/>
    <property type="molecule type" value="Genomic_DNA"/>
</dbReference>
<evidence type="ECO:0000313" key="4">
    <source>
        <dbReference type="Proteomes" id="UP000321820"/>
    </source>
</evidence>
<dbReference type="OrthoDB" id="107444at2"/>
<dbReference type="PANTHER" id="PTHR33371:SF4">
    <property type="entry name" value="INTERMEMBRANE PHOSPHOLIPID TRANSPORT SYSTEM BINDING PROTEIN MLAD"/>
    <property type="match status" value="1"/>
</dbReference>
<feature type="transmembrane region" description="Helical" evidence="1">
    <location>
        <begin position="6"/>
        <end position="26"/>
    </location>
</feature>
<feature type="domain" description="Mce/MlaD" evidence="2">
    <location>
        <begin position="39"/>
        <end position="116"/>
    </location>
</feature>
<organism evidence="3 4">
    <name type="scientific">Terriglobus albidus</name>
    <dbReference type="NCBI Taxonomy" id="1592106"/>
    <lineage>
        <taxon>Bacteria</taxon>
        <taxon>Pseudomonadati</taxon>
        <taxon>Acidobacteriota</taxon>
        <taxon>Terriglobia</taxon>
        <taxon>Terriglobales</taxon>
        <taxon>Acidobacteriaceae</taxon>
        <taxon>Terriglobus</taxon>
    </lineage>
</organism>
<accession>A0A5B9E9K7</accession>
<dbReference type="InterPro" id="IPR003399">
    <property type="entry name" value="Mce/MlaD"/>
</dbReference>
<evidence type="ECO:0000313" key="3">
    <source>
        <dbReference type="EMBL" id="QEE28903.1"/>
    </source>
</evidence>
<protein>
    <submittedName>
        <fullName evidence="3">MCE family protein</fullName>
    </submittedName>
</protein>